<evidence type="ECO:0000313" key="10">
    <source>
        <dbReference type="EMBL" id="KAK9510804.1"/>
    </source>
</evidence>
<comment type="caution">
    <text evidence="10">The sequence shown here is derived from an EMBL/GenBank/DDBJ whole genome shotgun (WGS) entry which is preliminary data.</text>
</comment>
<keyword evidence="11" id="KW-1185">Reference proteome</keyword>
<feature type="active site" description="Charge relay system" evidence="8">
    <location>
        <position position="389"/>
    </location>
</feature>
<sequence>MLPFKFSYTWLIIPVIAYTASYCIQSLKDYLNIFQGPSLDRGTLPVGYETTKEMILANGFGYQDYRVQTEDGYILRVHRIIGHQPGGLPVLFSHGLSTSSESFLIRGRKTTLAFQLADAGFDVWLYDRRGNWYSREHVKYKPNTWDFWNFSFHESGYYDTPAVIDHTISLTNHSKIIFVGHSMGSTDYAVMASLRPEYNDKVKLAIFLGPTWITPQIKELSSPFARFIFNGFELFYQFAMRTSIYEILPKENSVIETLEKCCKPSSKLQTACLWSYRQLVGEDANSINETEFLEMATHWPSGASLKTYHHMNQIFKLGFVQYDYGEKENLIRYKNVTPPAYPLHKVTSPVAIYWGNTDPFLNERTIKEIEQQFPNIVENHRIEDTIFNHADYVFARKSKHLLNNRIIKLIKSFQ</sequence>
<dbReference type="Pfam" id="PF00561">
    <property type="entry name" value="Abhydrolase_1"/>
    <property type="match status" value="1"/>
</dbReference>
<keyword evidence="3 7" id="KW-0378">Hydrolase</keyword>
<name>A0AAW1DQK6_9HEMI</name>
<evidence type="ECO:0000313" key="11">
    <source>
        <dbReference type="Proteomes" id="UP001461498"/>
    </source>
</evidence>
<organism evidence="10 11">
    <name type="scientific">Rhynocoris fuscipes</name>
    <dbReference type="NCBI Taxonomy" id="488301"/>
    <lineage>
        <taxon>Eukaryota</taxon>
        <taxon>Metazoa</taxon>
        <taxon>Ecdysozoa</taxon>
        <taxon>Arthropoda</taxon>
        <taxon>Hexapoda</taxon>
        <taxon>Insecta</taxon>
        <taxon>Pterygota</taxon>
        <taxon>Neoptera</taxon>
        <taxon>Paraneoptera</taxon>
        <taxon>Hemiptera</taxon>
        <taxon>Heteroptera</taxon>
        <taxon>Panheteroptera</taxon>
        <taxon>Cimicomorpha</taxon>
        <taxon>Reduviidae</taxon>
        <taxon>Harpactorinae</taxon>
        <taxon>Harpactorini</taxon>
        <taxon>Rhynocoris</taxon>
    </lineage>
</organism>
<dbReference type="Proteomes" id="UP001461498">
    <property type="component" value="Unassembled WGS sequence"/>
</dbReference>
<protein>
    <recommendedName>
        <fullName evidence="7">Lipase</fullName>
    </recommendedName>
</protein>
<dbReference type="PIRSF" id="PIRSF000862">
    <property type="entry name" value="Steryl_ester_lip"/>
    <property type="match status" value="1"/>
</dbReference>
<dbReference type="InterPro" id="IPR029058">
    <property type="entry name" value="AB_hydrolase_fold"/>
</dbReference>
<dbReference type="AlphaFoldDB" id="A0AAW1DQK6"/>
<dbReference type="SUPFAM" id="SSF53474">
    <property type="entry name" value="alpha/beta-Hydrolases"/>
    <property type="match status" value="1"/>
</dbReference>
<gene>
    <name evidence="10" type="ORF">O3M35_005511</name>
</gene>
<evidence type="ECO:0000256" key="2">
    <source>
        <dbReference type="ARBA" id="ARBA00022729"/>
    </source>
</evidence>
<evidence type="ECO:0000256" key="8">
    <source>
        <dbReference type="PIRSR" id="PIRSR000862-1"/>
    </source>
</evidence>
<evidence type="ECO:0000256" key="1">
    <source>
        <dbReference type="ARBA" id="ARBA00010701"/>
    </source>
</evidence>
<dbReference type="GO" id="GO:0016788">
    <property type="term" value="F:hydrolase activity, acting on ester bonds"/>
    <property type="evidence" value="ECO:0007669"/>
    <property type="project" value="InterPro"/>
</dbReference>
<evidence type="ECO:0000256" key="4">
    <source>
        <dbReference type="ARBA" id="ARBA00022963"/>
    </source>
</evidence>
<accession>A0AAW1DQK6</accession>
<comment type="similarity">
    <text evidence="1 7">Belongs to the AB hydrolase superfamily. Lipase family.</text>
</comment>
<feature type="active site" description="Charge relay system" evidence="8">
    <location>
        <position position="358"/>
    </location>
</feature>
<keyword evidence="4 7" id="KW-0442">Lipid degradation</keyword>
<feature type="active site" description="Nucleophile" evidence="8">
    <location>
        <position position="182"/>
    </location>
</feature>
<dbReference type="PANTHER" id="PTHR11005">
    <property type="entry name" value="LYSOSOMAL ACID LIPASE-RELATED"/>
    <property type="match status" value="1"/>
</dbReference>
<keyword evidence="6" id="KW-0325">Glycoprotein</keyword>
<reference evidence="10 11" key="1">
    <citation type="submission" date="2022-12" db="EMBL/GenBank/DDBJ databases">
        <title>Chromosome-level genome assembly of true bugs.</title>
        <authorList>
            <person name="Ma L."/>
            <person name="Li H."/>
        </authorList>
    </citation>
    <scope>NUCLEOTIDE SEQUENCE [LARGE SCALE GENOMIC DNA]</scope>
    <source>
        <strain evidence="10">Lab_2022b</strain>
    </source>
</reference>
<dbReference type="InterPro" id="IPR000073">
    <property type="entry name" value="AB_hydrolase_1"/>
</dbReference>
<feature type="domain" description="AB hydrolase-1" evidence="9">
    <location>
        <begin position="89"/>
        <end position="384"/>
    </location>
</feature>
<dbReference type="GO" id="GO:0016042">
    <property type="term" value="P:lipid catabolic process"/>
    <property type="evidence" value="ECO:0007669"/>
    <property type="project" value="UniProtKB-KW"/>
</dbReference>
<proteinExistence type="inferred from homology"/>
<evidence type="ECO:0000256" key="5">
    <source>
        <dbReference type="ARBA" id="ARBA00023098"/>
    </source>
</evidence>
<keyword evidence="2" id="KW-0732">Signal</keyword>
<dbReference type="EMBL" id="JAPXFL010000002">
    <property type="protein sequence ID" value="KAK9510804.1"/>
    <property type="molecule type" value="Genomic_DNA"/>
</dbReference>
<keyword evidence="5" id="KW-0443">Lipid metabolism</keyword>
<dbReference type="FunFam" id="3.40.50.1820:FF:000057">
    <property type="entry name" value="Lipase"/>
    <property type="match status" value="1"/>
</dbReference>
<dbReference type="InterPro" id="IPR025483">
    <property type="entry name" value="Lipase_euk"/>
</dbReference>
<evidence type="ECO:0000256" key="3">
    <source>
        <dbReference type="ARBA" id="ARBA00022801"/>
    </source>
</evidence>
<evidence type="ECO:0000256" key="6">
    <source>
        <dbReference type="ARBA" id="ARBA00023180"/>
    </source>
</evidence>
<dbReference type="Gene3D" id="3.40.50.1820">
    <property type="entry name" value="alpha/beta hydrolase"/>
    <property type="match status" value="1"/>
</dbReference>
<evidence type="ECO:0000259" key="9">
    <source>
        <dbReference type="Pfam" id="PF00561"/>
    </source>
</evidence>
<evidence type="ECO:0000256" key="7">
    <source>
        <dbReference type="PIRNR" id="PIRNR000862"/>
    </source>
</evidence>